<comment type="similarity">
    <text evidence="1 4">Belongs to the HscB family.</text>
</comment>
<dbReference type="EMBL" id="CP012670">
    <property type="protein sequence ID" value="AUX25986.1"/>
    <property type="molecule type" value="Genomic_DNA"/>
</dbReference>
<dbReference type="Gene3D" id="1.20.1280.20">
    <property type="entry name" value="HscB, C-terminal domain"/>
    <property type="match status" value="1"/>
</dbReference>
<evidence type="ECO:0000256" key="2">
    <source>
        <dbReference type="ARBA" id="ARBA00023186"/>
    </source>
</evidence>
<accession>A0A4P2Q9R4</accession>
<dbReference type="InterPro" id="IPR001623">
    <property type="entry name" value="DnaJ_domain"/>
</dbReference>
<reference evidence="6 7" key="1">
    <citation type="submission" date="2015-09" db="EMBL/GenBank/DDBJ databases">
        <title>Sorangium comparison.</title>
        <authorList>
            <person name="Zaburannyi N."/>
            <person name="Bunk B."/>
            <person name="Overmann J."/>
            <person name="Mueller R."/>
        </authorList>
    </citation>
    <scope>NUCLEOTIDE SEQUENCE [LARGE SCALE GENOMIC DNA]</scope>
    <source>
        <strain evidence="6 7">So ceGT47</strain>
    </source>
</reference>
<comment type="subunit">
    <text evidence="4">Interacts with HscA and stimulates its ATPase activity.</text>
</comment>
<dbReference type="InterPro" id="IPR036869">
    <property type="entry name" value="J_dom_sf"/>
</dbReference>
<dbReference type="OrthoDB" id="287587at2"/>
<evidence type="ECO:0000313" key="7">
    <source>
        <dbReference type="Proteomes" id="UP000295781"/>
    </source>
</evidence>
<dbReference type="GO" id="GO:0001671">
    <property type="term" value="F:ATPase activator activity"/>
    <property type="evidence" value="ECO:0007669"/>
    <property type="project" value="InterPro"/>
</dbReference>
<dbReference type="Pfam" id="PF07743">
    <property type="entry name" value="HSCB_C"/>
    <property type="match status" value="1"/>
</dbReference>
<dbReference type="SUPFAM" id="SSF47144">
    <property type="entry name" value="HSC20 (HSCB), C-terminal oligomerisation domain"/>
    <property type="match status" value="1"/>
</dbReference>
<evidence type="ECO:0000259" key="5">
    <source>
        <dbReference type="PROSITE" id="PS50076"/>
    </source>
</evidence>
<dbReference type="PROSITE" id="PS50076">
    <property type="entry name" value="DNAJ_2"/>
    <property type="match status" value="1"/>
</dbReference>
<proteinExistence type="inferred from homology"/>
<evidence type="ECO:0000256" key="1">
    <source>
        <dbReference type="ARBA" id="ARBA00010476"/>
    </source>
</evidence>
<dbReference type="AlphaFoldDB" id="A0A4P2Q9R4"/>
<name>A0A4P2Q9R4_SORCE</name>
<dbReference type="InterPro" id="IPR036386">
    <property type="entry name" value="HscB_C_sf"/>
</dbReference>
<dbReference type="GO" id="GO:0051087">
    <property type="term" value="F:protein-folding chaperone binding"/>
    <property type="evidence" value="ECO:0007669"/>
    <property type="project" value="InterPro"/>
</dbReference>
<dbReference type="GO" id="GO:0044571">
    <property type="term" value="P:[2Fe-2S] cluster assembly"/>
    <property type="evidence" value="ECO:0007669"/>
    <property type="project" value="InterPro"/>
</dbReference>
<dbReference type="GO" id="GO:0006457">
    <property type="term" value="P:protein folding"/>
    <property type="evidence" value="ECO:0007669"/>
    <property type="project" value="UniProtKB-UniRule"/>
</dbReference>
<dbReference type="SMART" id="SM00271">
    <property type="entry name" value="DnaJ"/>
    <property type="match status" value="1"/>
</dbReference>
<organism evidence="6 7">
    <name type="scientific">Sorangium cellulosum</name>
    <name type="common">Polyangium cellulosum</name>
    <dbReference type="NCBI Taxonomy" id="56"/>
    <lineage>
        <taxon>Bacteria</taxon>
        <taxon>Pseudomonadati</taxon>
        <taxon>Myxococcota</taxon>
        <taxon>Polyangia</taxon>
        <taxon>Polyangiales</taxon>
        <taxon>Polyangiaceae</taxon>
        <taxon>Sorangium</taxon>
    </lineage>
</organism>
<gene>
    <name evidence="4 6" type="primary">hscB</name>
    <name evidence="6" type="ORF">SOCEGT47_065390</name>
</gene>
<dbReference type="RefSeq" id="WP_129353273.1">
    <property type="nucleotide sequence ID" value="NZ_CP012670.1"/>
</dbReference>
<dbReference type="PANTHER" id="PTHR14021">
    <property type="entry name" value="IRON-SULFUR CLUSTER CO-CHAPERONE PROTEIN HSCB"/>
    <property type="match status" value="1"/>
</dbReference>
<dbReference type="PANTHER" id="PTHR14021:SF15">
    <property type="entry name" value="IRON-SULFUR CLUSTER CO-CHAPERONE PROTEIN HSCB"/>
    <property type="match status" value="1"/>
</dbReference>
<dbReference type="NCBIfam" id="TIGR00714">
    <property type="entry name" value="hscB"/>
    <property type="match status" value="1"/>
</dbReference>
<dbReference type="InterPro" id="IPR004640">
    <property type="entry name" value="HscB"/>
</dbReference>
<evidence type="ECO:0000256" key="4">
    <source>
        <dbReference type="HAMAP-Rule" id="MF_00682"/>
    </source>
</evidence>
<evidence type="ECO:0000256" key="3">
    <source>
        <dbReference type="ARBA" id="ARBA00025596"/>
    </source>
</evidence>
<evidence type="ECO:0000313" key="6">
    <source>
        <dbReference type="EMBL" id="AUX25986.1"/>
    </source>
</evidence>
<sequence length="178" mass="19880">MTDPFDTLGVEPRFDLDLRALEQRHRDISRALHPDRYAGAPAAERRLALGRAIEANDAVRVLRDPIRRAEALLQRAGIPRGEEAEQKASPALLMEMMESREELAEAARRRDRARVSRLGDAMRAREQATLAAIQGAFADAGGDPARLKGVLALLSELRYIRRFLDEVSAIEEELTVQT</sequence>
<comment type="function">
    <text evidence="3 4">Co-chaperone involved in the maturation of iron-sulfur cluster-containing proteins. Seems to help targeting proteins to be folded toward HscA.</text>
</comment>
<dbReference type="HAMAP" id="MF_00682">
    <property type="entry name" value="HscB"/>
    <property type="match status" value="1"/>
</dbReference>
<protein>
    <recommendedName>
        <fullName evidence="4">Co-chaperone protein HscB homolog</fullName>
    </recommendedName>
</protein>
<dbReference type="Gene3D" id="1.10.287.110">
    <property type="entry name" value="DnaJ domain"/>
    <property type="match status" value="1"/>
</dbReference>
<dbReference type="GO" id="GO:0051259">
    <property type="term" value="P:protein complex oligomerization"/>
    <property type="evidence" value="ECO:0007669"/>
    <property type="project" value="InterPro"/>
</dbReference>
<dbReference type="InterPro" id="IPR009073">
    <property type="entry name" value="HscB_oligo_C"/>
</dbReference>
<feature type="domain" description="J" evidence="5">
    <location>
        <begin position="3"/>
        <end position="77"/>
    </location>
</feature>
<keyword evidence="2 4" id="KW-0143">Chaperone</keyword>
<dbReference type="Proteomes" id="UP000295781">
    <property type="component" value="Chromosome"/>
</dbReference>
<dbReference type="SUPFAM" id="SSF46565">
    <property type="entry name" value="Chaperone J-domain"/>
    <property type="match status" value="1"/>
</dbReference>